<evidence type="ECO:0000256" key="7">
    <source>
        <dbReference type="SAM" id="SignalP"/>
    </source>
</evidence>
<dbReference type="Gene3D" id="2.30.42.10">
    <property type="match status" value="1"/>
</dbReference>
<name>U5QFP7_GLOK1</name>
<evidence type="ECO:0000256" key="6">
    <source>
        <dbReference type="ARBA" id="ARBA00022833"/>
    </source>
</evidence>
<dbReference type="InterPro" id="IPR001478">
    <property type="entry name" value="PDZ"/>
</dbReference>
<gene>
    <name evidence="10" type="ORF">GKIL_0177</name>
</gene>
<dbReference type="eggNOG" id="COG0457">
    <property type="taxonomic scope" value="Bacteria"/>
</dbReference>
<dbReference type="InterPro" id="IPR019734">
    <property type="entry name" value="TPR_rpt"/>
</dbReference>
<keyword evidence="6" id="KW-0862">Zinc</keyword>
<dbReference type="eggNOG" id="COG5549">
    <property type="taxonomic scope" value="Bacteria"/>
</dbReference>
<dbReference type="STRING" id="1183438.GKIL_0177"/>
<dbReference type="InterPro" id="IPR011990">
    <property type="entry name" value="TPR-like_helical_dom_sf"/>
</dbReference>
<sequence length="815" mass="88961">MIRARWAVSLALFFVALPVQAAPPRALPPALYQQVTRLVSQATTQYNRQDYQGSADSYTQLLKLLPDEARFYYNRALARVKLTDQPGALLDFSEYIRRSPTDPVGYYNRASLRLTLADREGALSDLRQAAQLARRSRDSALGRQIQEQIEQIETSQVLSSLPTSTTRKTVTALGLSFGVSRETNEPGLKIYGWFTEQARTSGLRTGDRLVAIDQQSVNDTTDLRPLLARHEPGDRVDLRIQRGKQMLSVPLILSDSLVPLPPEVALPLPVAVNRLTPLPRSTLSLAEQAFGWGNVLAAQTRPDGVALTIGPFADEATLQQRTAQLAGQLQVARLSVQVEAPERRRSWQAVSGTGAARPTDPAELAVEIKAGTDLPVLVDIDGDKVLSGSASEPVKGQVLYALRDSNGVPLIEAGAAVSGQLVPASATSYRLQIDNLAGVPVVARSEVLPNREVLEESGYRIAAIRQPMLFAHQVIGVRLEQNARLPVVPSATPVASLPLPPPPVVPTTTNPALAVRLFNQGVAAAGEKQWQRAADLWAASLTAQPSRQGREALGLAYGQLGREQLAIDQPDQAITWLERSMQLRSQLADTPALLACAYAQFTETAHPTAEQLSYYRNAAARYGLAVKDWVGERGLLYSEQPAAAVTDDYLSAVLEKNRVMRLSRMPIGVYIAAAPEVALADAAWQGAQRWQRASDGLVEFVRVENPDQADIEVTFNAVKKAEDAGRAEMQTLGDRMPALLIRLNLEPMLDLRLPERTRFVEAVAVHEFGHVLGLWGHSDNSEDIMFPEVSGATVPSGRDVRTLQRLFSRPPDVSR</sequence>
<evidence type="ECO:0000256" key="1">
    <source>
        <dbReference type="ARBA" id="ARBA00022670"/>
    </source>
</evidence>
<keyword evidence="4" id="KW-0378">Hydrolase</keyword>
<dbReference type="InterPro" id="IPR050498">
    <property type="entry name" value="Ycf3"/>
</dbReference>
<dbReference type="SUPFAM" id="SSF48452">
    <property type="entry name" value="TPR-like"/>
    <property type="match status" value="2"/>
</dbReference>
<dbReference type="EMBL" id="CP003587">
    <property type="protein sequence ID" value="AGY56424.1"/>
    <property type="molecule type" value="Genomic_DNA"/>
</dbReference>
<dbReference type="SUPFAM" id="SSF50156">
    <property type="entry name" value="PDZ domain-like"/>
    <property type="match status" value="1"/>
</dbReference>
<dbReference type="Pfam" id="PF13180">
    <property type="entry name" value="PDZ_2"/>
    <property type="match status" value="1"/>
</dbReference>
<dbReference type="PANTHER" id="PTHR44858">
    <property type="entry name" value="TETRATRICOPEPTIDE REPEAT PROTEIN 6"/>
    <property type="match status" value="1"/>
</dbReference>
<dbReference type="Pfam" id="PF00413">
    <property type="entry name" value="Peptidase_M10"/>
    <property type="match status" value="1"/>
</dbReference>
<dbReference type="RefSeq" id="WP_023171428.1">
    <property type="nucleotide sequence ID" value="NC_022600.1"/>
</dbReference>
<dbReference type="AlphaFoldDB" id="U5QFP7"/>
<evidence type="ECO:0000313" key="11">
    <source>
        <dbReference type="Proteomes" id="UP000017396"/>
    </source>
</evidence>
<feature type="signal peptide" evidence="7">
    <location>
        <begin position="1"/>
        <end position="21"/>
    </location>
</feature>
<feature type="domain" description="PDZ" evidence="9">
    <location>
        <begin position="198"/>
        <end position="250"/>
    </location>
</feature>
<dbReference type="OrthoDB" id="9786975at2"/>
<protein>
    <submittedName>
        <fullName evidence="10">TPR repeat protein</fullName>
    </submittedName>
</protein>
<dbReference type="InterPro" id="IPR024079">
    <property type="entry name" value="MetalloPept_cat_dom_sf"/>
</dbReference>
<evidence type="ECO:0000259" key="8">
    <source>
        <dbReference type="Pfam" id="PF00413"/>
    </source>
</evidence>
<feature type="chain" id="PRO_5004663929" evidence="7">
    <location>
        <begin position="22"/>
        <end position="815"/>
    </location>
</feature>
<evidence type="ECO:0000256" key="5">
    <source>
        <dbReference type="ARBA" id="ARBA00022803"/>
    </source>
</evidence>
<reference evidence="10 11" key="1">
    <citation type="journal article" date="2013" name="PLoS ONE">
        <title>Cultivation and Complete Genome Sequencing of Gloeobacter kilaueensis sp. nov., from a Lava Cave in Kilauea Caldera, Hawai'i.</title>
        <authorList>
            <person name="Saw J.H."/>
            <person name="Schatz M."/>
            <person name="Brown M.V."/>
            <person name="Kunkel D.D."/>
            <person name="Foster J.S."/>
            <person name="Shick H."/>
            <person name="Christensen S."/>
            <person name="Hou S."/>
            <person name="Wan X."/>
            <person name="Donachie S.P."/>
        </authorList>
    </citation>
    <scope>NUCLEOTIDE SEQUENCE [LARGE SCALE GENOMIC DNA]</scope>
    <source>
        <strain evidence="11">JS</strain>
    </source>
</reference>
<proteinExistence type="predicted"/>
<dbReference type="PANTHER" id="PTHR44858:SF1">
    <property type="entry name" value="UDP-N-ACETYLGLUCOSAMINE--PEPTIDE N-ACETYLGLUCOSAMINYLTRANSFERASE SPINDLY-RELATED"/>
    <property type="match status" value="1"/>
</dbReference>
<dbReference type="Proteomes" id="UP000017396">
    <property type="component" value="Chromosome"/>
</dbReference>
<keyword evidence="11" id="KW-1185">Reference proteome</keyword>
<dbReference type="SMART" id="SM00028">
    <property type="entry name" value="TPR"/>
    <property type="match status" value="5"/>
</dbReference>
<dbReference type="HOGENOM" id="CLU_351892_0_0_3"/>
<dbReference type="GO" id="GO:0009279">
    <property type="term" value="C:cell outer membrane"/>
    <property type="evidence" value="ECO:0007669"/>
    <property type="project" value="TreeGrafter"/>
</dbReference>
<accession>U5QFP7</accession>
<evidence type="ECO:0000256" key="3">
    <source>
        <dbReference type="ARBA" id="ARBA00022737"/>
    </source>
</evidence>
<organism evidence="10 11">
    <name type="scientific">Gloeobacter kilaueensis (strain ATCC BAA-2537 / CCAP 1431/1 / ULC 316 / JS1)</name>
    <dbReference type="NCBI Taxonomy" id="1183438"/>
    <lineage>
        <taxon>Bacteria</taxon>
        <taxon>Bacillati</taxon>
        <taxon>Cyanobacteriota</taxon>
        <taxon>Cyanophyceae</taxon>
        <taxon>Gloeobacterales</taxon>
        <taxon>Gloeobacteraceae</taxon>
        <taxon>Gloeobacter</taxon>
    </lineage>
</organism>
<dbReference type="InterPro" id="IPR001818">
    <property type="entry name" value="Pept_M10_metallopeptidase"/>
</dbReference>
<keyword evidence="3" id="KW-0677">Repeat</keyword>
<evidence type="ECO:0000313" key="10">
    <source>
        <dbReference type="EMBL" id="AGY56424.1"/>
    </source>
</evidence>
<dbReference type="GO" id="GO:0006508">
    <property type="term" value="P:proteolysis"/>
    <property type="evidence" value="ECO:0007669"/>
    <property type="project" value="UniProtKB-KW"/>
</dbReference>
<dbReference type="Gene3D" id="1.25.40.10">
    <property type="entry name" value="Tetratricopeptide repeat domain"/>
    <property type="match status" value="2"/>
</dbReference>
<keyword evidence="7" id="KW-0732">Signal</keyword>
<dbReference type="SUPFAM" id="SSF55486">
    <property type="entry name" value="Metalloproteases ('zincins'), catalytic domain"/>
    <property type="match status" value="1"/>
</dbReference>
<evidence type="ECO:0000256" key="4">
    <source>
        <dbReference type="ARBA" id="ARBA00022801"/>
    </source>
</evidence>
<dbReference type="KEGG" id="glj:GKIL_0177"/>
<dbReference type="GO" id="GO:0008270">
    <property type="term" value="F:zinc ion binding"/>
    <property type="evidence" value="ECO:0007669"/>
    <property type="project" value="InterPro"/>
</dbReference>
<feature type="domain" description="Peptidase M10 metallopeptidase" evidence="8">
    <location>
        <begin position="687"/>
        <end position="806"/>
    </location>
</feature>
<keyword evidence="1" id="KW-0645">Protease</keyword>
<keyword evidence="5" id="KW-0802">TPR repeat</keyword>
<dbReference type="GO" id="GO:0004222">
    <property type="term" value="F:metalloendopeptidase activity"/>
    <property type="evidence" value="ECO:0007669"/>
    <property type="project" value="InterPro"/>
</dbReference>
<dbReference type="eggNOG" id="COG0265">
    <property type="taxonomic scope" value="Bacteria"/>
</dbReference>
<dbReference type="GO" id="GO:0046813">
    <property type="term" value="P:receptor-mediated virion attachment to host cell"/>
    <property type="evidence" value="ECO:0007669"/>
    <property type="project" value="TreeGrafter"/>
</dbReference>
<dbReference type="Gene3D" id="3.40.390.10">
    <property type="entry name" value="Collagenase (Catalytic Domain)"/>
    <property type="match status" value="1"/>
</dbReference>
<dbReference type="InterPro" id="IPR036034">
    <property type="entry name" value="PDZ_sf"/>
</dbReference>
<evidence type="ECO:0000259" key="9">
    <source>
        <dbReference type="Pfam" id="PF13180"/>
    </source>
</evidence>
<keyword evidence="2" id="KW-0479">Metal-binding</keyword>
<dbReference type="GO" id="GO:0031012">
    <property type="term" value="C:extracellular matrix"/>
    <property type="evidence" value="ECO:0007669"/>
    <property type="project" value="InterPro"/>
</dbReference>
<evidence type="ECO:0000256" key="2">
    <source>
        <dbReference type="ARBA" id="ARBA00022723"/>
    </source>
</evidence>